<evidence type="ECO:0000259" key="1">
    <source>
        <dbReference type="Pfam" id="PF07475"/>
    </source>
</evidence>
<dbReference type="SUPFAM" id="SSF53795">
    <property type="entry name" value="PEP carboxykinase-like"/>
    <property type="match status" value="1"/>
</dbReference>
<evidence type="ECO:0000313" key="2">
    <source>
        <dbReference type="EMBL" id="TYB80090.1"/>
    </source>
</evidence>
<feature type="domain" description="HPr kinase/phosphorylase C-terminal" evidence="1">
    <location>
        <begin position="2"/>
        <end position="76"/>
    </location>
</feature>
<dbReference type="GO" id="GO:0006109">
    <property type="term" value="P:regulation of carbohydrate metabolic process"/>
    <property type="evidence" value="ECO:0007669"/>
    <property type="project" value="InterPro"/>
</dbReference>
<accession>A0A5D0REH4</accession>
<dbReference type="InterPro" id="IPR027417">
    <property type="entry name" value="P-loop_NTPase"/>
</dbReference>
<protein>
    <submittedName>
        <fullName evidence="2">Serine kinase</fullName>
    </submittedName>
</protein>
<dbReference type="AlphaFoldDB" id="A0A5D0REH4"/>
<dbReference type="InterPro" id="IPR011104">
    <property type="entry name" value="Hpr_kin/Pase_C"/>
</dbReference>
<dbReference type="Gene3D" id="3.40.50.300">
    <property type="entry name" value="P-loop containing nucleotide triphosphate hydrolases"/>
    <property type="match status" value="1"/>
</dbReference>
<keyword evidence="2" id="KW-0418">Kinase</keyword>
<dbReference type="EMBL" id="VSIY01000014">
    <property type="protein sequence ID" value="TYB80090.1"/>
    <property type="molecule type" value="Genomic_DNA"/>
</dbReference>
<dbReference type="Pfam" id="PF07475">
    <property type="entry name" value="Hpr_kinase_C"/>
    <property type="match status" value="1"/>
</dbReference>
<name>A0A5D0REH4_9RHOB</name>
<sequence>MFHATSVAIDGAGILLTGPSGSGKSGLALQLIALGAVLIADDRSRVAATDAGPVIHAPDRMAGVIEARGVGLIRVPHTAQAPLRLIVDMGVLETSRLPTQEHTDVHGVAIARVRRVDAPHFPASIVALAKGGWWRE</sequence>
<dbReference type="GO" id="GO:0000155">
    <property type="term" value="F:phosphorelay sensor kinase activity"/>
    <property type="evidence" value="ECO:0007669"/>
    <property type="project" value="InterPro"/>
</dbReference>
<dbReference type="GO" id="GO:0005524">
    <property type="term" value="F:ATP binding"/>
    <property type="evidence" value="ECO:0007669"/>
    <property type="project" value="InterPro"/>
</dbReference>
<comment type="caution">
    <text evidence="2">The sequence shown here is derived from an EMBL/GenBank/DDBJ whole genome shotgun (WGS) entry which is preliminary data.</text>
</comment>
<keyword evidence="2" id="KW-0808">Transferase</keyword>
<dbReference type="Proteomes" id="UP000322080">
    <property type="component" value="Unassembled WGS sequence"/>
</dbReference>
<reference evidence="2 3" key="1">
    <citation type="submission" date="2019-08" db="EMBL/GenBank/DDBJ databases">
        <title>Identification of a novel species of the genus Boseongicola.</title>
        <authorList>
            <person name="Zhang X.-Q."/>
        </authorList>
    </citation>
    <scope>NUCLEOTIDE SEQUENCE [LARGE SCALE GENOMIC DNA]</scope>
    <source>
        <strain evidence="2 3">HY14</strain>
    </source>
</reference>
<evidence type="ECO:0000313" key="3">
    <source>
        <dbReference type="Proteomes" id="UP000322080"/>
    </source>
</evidence>
<organism evidence="2 3">
    <name type="scientific">Maritimibacter fusiformis</name>
    <dbReference type="NCBI Taxonomy" id="2603819"/>
    <lineage>
        <taxon>Bacteria</taxon>
        <taxon>Pseudomonadati</taxon>
        <taxon>Pseudomonadota</taxon>
        <taxon>Alphaproteobacteria</taxon>
        <taxon>Rhodobacterales</taxon>
        <taxon>Roseobacteraceae</taxon>
        <taxon>Maritimibacter</taxon>
    </lineage>
</organism>
<keyword evidence="3" id="KW-1185">Reference proteome</keyword>
<gene>
    <name evidence="2" type="ORF">FVF75_14635</name>
</gene>
<proteinExistence type="predicted"/>